<feature type="active site" description="S-methylcysteine intermediate" evidence="12">
    <location>
        <position position="354"/>
    </location>
</feature>
<dbReference type="SFLD" id="SFLDG01062">
    <property type="entry name" value="methyltransferase_(Class_A)"/>
    <property type="match status" value="1"/>
</dbReference>
<comment type="catalytic activity">
    <reaction evidence="12">
        <text>adenosine(2503) in 23S rRNA + 2 reduced [2Fe-2S]-[ferredoxin] + 2 S-adenosyl-L-methionine = 2-methyladenosine(2503) in 23S rRNA + 5'-deoxyadenosine + L-methionine + 2 oxidized [2Fe-2S]-[ferredoxin] + S-adenosyl-L-homocysteine</text>
        <dbReference type="Rhea" id="RHEA:42916"/>
        <dbReference type="Rhea" id="RHEA-COMP:10000"/>
        <dbReference type="Rhea" id="RHEA-COMP:10001"/>
        <dbReference type="Rhea" id="RHEA-COMP:10152"/>
        <dbReference type="Rhea" id="RHEA-COMP:10282"/>
        <dbReference type="ChEBI" id="CHEBI:17319"/>
        <dbReference type="ChEBI" id="CHEBI:33737"/>
        <dbReference type="ChEBI" id="CHEBI:33738"/>
        <dbReference type="ChEBI" id="CHEBI:57844"/>
        <dbReference type="ChEBI" id="CHEBI:57856"/>
        <dbReference type="ChEBI" id="CHEBI:59789"/>
        <dbReference type="ChEBI" id="CHEBI:74411"/>
        <dbReference type="ChEBI" id="CHEBI:74497"/>
        <dbReference type="EC" id="2.1.1.192"/>
    </reaction>
</comment>
<keyword evidence="9 12" id="KW-0479">Metal-binding</keyword>
<feature type="domain" description="Radical SAM core" evidence="13">
    <location>
        <begin position="110"/>
        <end position="349"/>
    </location>
</feature>
<dbReference type="GO" id="GO:0032259">
    <property type="term" value="P:methylation"/>
    <property type="evidence" value="ECO:0007669"/>
    <property type="project" value="UniProtKB-KW"/>
</dbReference>
<feature type="binding site" evidence="12">
    <location>
        <position position="310"/>
    </location>
    <ligand>
        <name>S-adenosyl-L-methionine</name>
        <dbReference type="ChEBI" id="CHEBI:59789"/>
    </ligand>
</feature>
<evidence type="ECO:0000256" key="2">
    <source>
        <dbReference type="ARBA" id="ARBA00022485"/>
    </source>
</evidence>
<dbReference type="Gene3D" id="3.20.20.70">
    <property type="entry name" value="Aldolase class I"/>
    <property type="match status" value="1"/>
</dbReference>
<protein>
    <recommendedName>
        <fullName evidence="12">Probable dual-specificity RNA methyltransferase RlmN</fullName>
        <ecNumber evidence="12">2.1.1.192</ecNumber>
    </recommendedName>
    <alternativeName>
        <fullName evidence="12">23S rRNA (adenine(2503)-C(2))-methyltransferase</fullName>
    </alternativeName>
    <alternativeName>
        <fullName evidence="12">23S rRNA m2A2503 methyltransferase</fullName>
    </alternativeName>
    <alternativeName>
        <fullName evidence="12">Ribosomal RNA large subunit methyltransferase N</fullName>
    </alternativeName>
    <alternativeName>
        <fullName evidence="12">tRNA (adenine(37)-C(2))-methyltransferase</fullName>
    </alternativeName>
    <alternativeName>
        <fullName evidence="12">tRNA m2A37 methyltransferase</fullName>
    </alternativeName>
</protein>
<feature type="binding site" evidence="12">
    <location>
        <begin position="232"/>
        <end position="234"/>
    </location>
    <ligand>
        <name>S-adenosyl-L-methionine</name>
        <dbReference type="ChEBI" id="CHEBI:59789"/>
    </ligand>
</feature>
<dbReference type="InterPro" id="IPR040072">
    <property type="entry name" value="Methyltransferase_A"/>
</dbReference>
<dbReference type="EMBL" id="JBHSGD010000007">
    <property type="protein sequence ID" value="MFC4653014.1"/>
    <property type="molecule type" value="Genomic_DNA"/>
</dbReference>
<dbReference type="InterPro" id="IPR058240">
    <property type="entry name" value="rSAM_sf"/>
</dbReference>
<keyword evidence="7 12" id="KW-0949">S-adenosyl-L-methionine</keyword>
<feature type="binding site" evidence="12">
    <location>
        <position position="128"/>
    </location>
    <ligand>
        <name>[4Fe-4S] cluster</name>
        <dbReference type="ChEBI" id="CHEBI:49883"/>
        <note>4Fe-4S-S-AdoMet</note>
    </ligand>
</feature>
<keyword evidence="4 12" id="KW-0698">rRNA processing</keyword>
<dbReference type="GO" id="GO:0008168">
    <property type="term" value="F:methyltransferase activity"/>
    <property type="evidence" value="ECO:0007669"/>
    <property type="project" value="UniProtKB-KW"/>
</dbReference>
<dbReference type="PANTHER" id="PTHR30544:SF5">
    <property type="entry name" value="RADICAL SAM CORE DOMAIN-CONTAINING PROTEIN"/>
    <property type="match status" value="1"/>
</dbReference>
<dbReference type="PROSITE" id="PS51918">
    <property type="entry name" value="RADICAL_SAM"/>
    <property type="match status" value="1"/>
</dbReference>
<dbReference type="InterPro" id="IPR013785">
    <property type="entry name" value="Aldolase_TIM"/>
</dbReference>
<comment type="caution">
    <text evidence="14">The sequence shown here is derived from an EMBL/GenBank/DDBJ whole genome shotgun (WGS) entry which is preliminary data.</text>
</comment>
<dbReference type="Proteomes" id="UP001595987">
    <property type="component" value="Unassembled WGS sequence"/>
</dbReference>
<dbReference type="HAMAP" id="MF_01849">
    <property type="entry name" value="RNA_methyltr_RlmN"/>
    <property type="match status" value="1"/>
</dbReference>
<accession>A0ABV9JI55</accession>
<sequence length="368" mass="42082">MNEIQHTATKTAETRPSIYGLTREQLIDWAIENNEKKFRATQVWDWLYRKRVQSFEEMTNLSAAFIEKLNSQFIMNPLQQVVIQESEDGTVKYLFMLPDGMMIETVLMRQAYGFSVCVTTQVGCNMGCTFCASGILKKERDVTAGEIVSQIMLVQKNFDERGQDERVSHIVVMGIGEPFDNYENMINFLHVINDDNGLAIGARHITVSTCGFMPKKIEEFAHEGLQINLAISLHAPNNDLRTSLMRINRSQPLEKLFESIDYYTETTNRRVTYEYIMLSGVNDTPEIAQELANLIKPRNKLAYVNLIPYNPVAEHIKYERSTHDATMKFYDVLKKNGINCVVRQEHGTDIDAACGQLRSKQIQKATKA</sequence>
<keyword evidence="8 12" id="KW-0819">tRNA processing</keyword>
<evidence type="ECO:0000256" key="5">
    <source>
        <dbReference type="ARBA" id="ARBA00022603"/>
    </source>
</evidence>
<evidence type="ECO:0000256" key="9">
    <source>
        <dbReference type="ARBA" id="ARBA00022723"/>
    </source>
</evidence>
<dbReference type="SUPFAM" id="SSF102114">
    <property type="entry name" value="Radical SAM enzymes"/>
    <property type="match status" value="1"/>
</dbReference>
<dbReference type="Gene3D" id="1.10.150.530">
    <property type="match status" value="1"/>
</dbReference>
<comment type="cofactor">
    <cofactor evidence="12">
        <name>[4Fe-4S] cluster</name>
        <dbReference type="ChEBI" id="CHEBI:49883"/>
    </cofactor>
    <text evidence="12">Binds 1 [4Fe-4S] cluster. The cluster is coordinated with 3 cysteines and an exchangeable S-adenosyl-L-methionine.</text>
</comment>
<keyword evidence="11 12" id="KW-0411">Iron-sulfur</keyword>
<reference evidence="15" key="1">
    <citation type="journal article" date="2019" name="Int. J. Syst. Evol. Microbiol.">
        <title>The Global Catalogue of Microorganisms (GCM) 10K type strain sequencing project: providing services to taxonomists for standard genome sequencing and annotation.</title>
        <authorList>
            <consortium name="The Broad Institute Genomics Platform"/>
            <consortium name="The Broad Institute Genome Sequencing Center for Infectious Disease"/>
            <person name="Wu L."/>
            <person name="Ma J."/>
        </authorList>
    </citation>
    <scope>NUCLEOTIDE SEQUENCE [LARGE SCALE GENOMIC DNA]</scope>
    <source>
        <strain evidence="15">CCUG 63287</strain>
    </source>
</reference>
<dbReference type="InterPro" id="IPR048641">
    <property type="entry name" value="RlmN_N"/>
</dbReference>
<dbReference type="Pfam" id="PF21016">
    <property type="entry name" value="RlmN_N"/>
    <property type="match status" value="1"/>
</dbReference>
<evidence type="ECO:0000256" key="12">
    <source>
        <dbReference type="HAMAP-Rule" id="MF_01849"/>
    </source>
</evidence>
<dbReference type="NCBIfam" id="TIGR00048">
    <property type="entry name" value="rRNA_mod_RlmN"/>
    <property type="match status" value="1"/>
</dbReference>
<comment type="subcellular location">
    <subcellularLocation>
        <location evidence="1 12">Cytoplasm</location>
    </subcellularLocation>
</comment>
<evidence type="ECO:0000256" key="8">
    <source>
        <dbReference type="ARBA" id="ARBA00022694"/>
    </source>
</evidence>
<evidence type="ECO:0000256" key="1">
    <source>
        <dbReference type="ARBA" id="ARBA00004496"/>
    </source>
</evidence>
<comment type="similarity">
    <text evidence="12">Belongs to the radical SAM superfamily. RlmN family.</text>
</comment>
<evidence type="ECO:0000313" key="14">
    <source>
        <dbReference type="EMBL" id="MFC4653014.1"/>
    </source>
</evidence>
<keyword evidence="5 12" id="KW-0489">Methyltransferase</keyword>
<feature type="binding site" evidence="12">
    <location>
        <begin position="176"/>
        <end position="177"/>
    </location>
    <ligand>
        <name>S-adenosyl-L-methionine</name>
        <dbReference type="ChEBI" id="CHEBI:59789"/>
    </ligand>
</feature>
<comment type="miscellaneous">
    <text evidence="12">Reaction proceeds by a ping-pong mechanism involving intermediate methylation of a conserved cysteine residue.</text>
</comment>
<evidence type="ECO:0000256" key="6">
    <source>
        <dbReference type="ARBA" id="ARBA00022679"/>
    </source>
</evidence>
<evidence type="ECO:0000256" key="10">
    <source>
        <dbReference type="ARBA" id="ARBA00023004"/>
    </source>
</evidence>
<keyword evidence="3 12" id="KW-0963">Cytoplasm</keyword>
<dbReference type="InterPro" id="IPR027492">
    <property type="entry name" value="RNA_MTrfase_RlmN"/>
</dbReference>
<feature type="binding site" evidence="12">
    <location>
        <position position="131"/>
    </location>
    <ligand>
        <name>[4Fe-4S] cluster</name>
        <dbReference type="ChEBI" id="CHEBI:49883"/>
        <note>4Fe-4S-S-AdoMet</note>
    </ligand>
</feature>
<keyword evidence="12" id="KW-1015">Disulfide bond</keyword>
<evidence type="ECO:0000313" key="15">
    <source>
        <dbReference type="Proteomes" id="UP001595987"/>
    </source>
</evidence>
<dbReference type="Pfam" id="PF04055">
    <property type="entry name" value="Radical_SAM"/>
    <property type="match status" value="1"/>
</dbReference>
<keyword evidence="6 12" id="KW-0808">Transferase</keyword>
<dbReference type="EC" id="2.1.1.192" evidence="12"/>
<proteinExistence type="inferred from homology"/>
<gene>
    <name evidence="12 14" type="primary">rlmN</name>
    <name evidence="14" type="ORF">ACFO26_08845</name>
</gene>
<organism evidence="14 15">
    <name type="scientific">Lactococcus nasutitermitis</name>
    <dbReference type="NCBI Taxonomy" id="1652957"/>
    <lineage>
        <taxon>Bacteria</taxon>
        <taxon>Bacillati</taxon>
        <taxon>Bacillota</taxon>
        <taxon>Bacilli</taxon>
        <taxon>Lactobacillales</taxon>
        <taxon>Streptococcaceae</taxon>
        <taxon>Lactococcus</taxon>
    </lineage>
</organism>
<dbReference type="RefSeq" id="WP_213536744.1">
    <property type="nucleotide sequence ID" value="NZ_BOVQ01000009.1"/>
</dbReference>
<evidence type="ECO:0000256" key="4">
    <source>
        <dbReference type="ARBA" id="ARBA00022552"/>
    </source>
</evidence>
<keyword evidence="10 12" id="KW-0408">Iron</keyword>
<name>A0ABV9JI55_9LACT</name>
<evidence type="ECO:0000256" key="7">
    <source>
        <dbReference type="ARBA" id="ARBA00022691"/>
    </source>
</evidence>
<keyword evidence="15" id="KW-1185">Reference proteome</keyword>
<dbReference type="SFLD" id="SFLDS00029">
    <property type="entry name" value="Radical_SAM"/>
    <property type="match status" value="1"/>
</dbReference>
<evidence type="ECO:0000256" key="3">
    <source>
        <dbReference type="ARBA" id="ARBA00022490"/>
    </source>
</evidence>
<feature type="active site" description="Proton acceptor" evidence="12">
    <location>
        <position position="104"/>
    </location>
</feature>
<keyword evidence="2 12" id="KW-0004">4Fe-4S</keyword>
<comment type="catalytic activity">
    <reaction evidence="12">
        <text>adenosine(37) in tRNA + 2 reduced [2Fe-2S]-[ferredoxin] + 2 S-adenosyl-L-methionine = 2-methyladenosine(37) in tRNA + 5'-deoxyadenosine + L-methionine + 2 oxidized [2Fe-2S]-[ferredoxin] + S-adenosyl-L-homocysteine</text>
        <dbReference type="Rhea" id="RHEA:43332"/>
        <dbReference type="Rhea" id="RHEA-COMP:10000"/>
        <dbReference type="Rhea" id="RHEA-COMP:10001"/>
        <dbReference type="Rhea" id="RHEA-COMP:10162"/>
        <dbReference type="Rhea" id="RHEA-COMP:10485"/>
        <dbReference type="ChEBI" id="CHEBI:17319"/>
        <dbReference type="ChEBI" id="CHEBI:33737"/>
        <dbReference type="ChEBI" id="CHEBI:33738"/>
        <dbReference type="ChEBI" id="CHEBI:57844"/>
        <dbReference type="ChEBI" id="CHEBI:57856"/>
        <dbReference type="ChEBI" id="CHEBI:59789"/>
        <dbReference type="ChEBI" id="CHEBI:74411"/>
        <dbReference type="ChEBI" id="CHEBI:74497"/>
        <dbReference type="EC" id="2.1.1.192"/>
    </reaction>
</comment>
<feature type="binding site" evidence="12">
    <location>
        <position position="124"/>
    </location>
    <ligand>
        <name>[4Fe-4S] cluster</name>
        <dbReference type="ChEBI" id="CHEBI:49883"/>
        <note>4Fe-4S-S-AdoMet</note>
    </ligand>
</feature>
<feature type="disulfide bond" description="(transient)" evidence="12">
    <location>
        <begin position="117"/>
        <end position="354"/>
    </location>
</feature>
<dbReference type="InterPro" id="IPR004383">
    <property type="entry name" value="rRNA_lsu_MTrfase_RlmN/Cfr"/>
</dbReference>
<comment type="function">
    <text evidence="12">Specifically methylates position 2 of adenine 2503 in 23S rRNA and position 2 of adenine 37 in tRNAs.</text>
</comment>
<evidence type="ECO:0000256" key="11">
    <source>
        <dbReference type="ARBA" id="ARBA00023014"/>
    </source>
</evidence>
<dbReference type="CDD" id="cd01335">
    <property type="entry name" value="Radical_SAM"/>
    <property type="match status" value="1"/>
</dbReference>
<dbReference type="PIRSF" id="PIRSF006004">
    <property type="entry name" value="CHP00048"/>
    <property type="match status" value="1"/>
</dbReference>
<feature type="binding site" evidence="12">
    <location>
        <position position="208"/>
    </location>
    <ligand>
        <name>S-adenosyl-L-methionine</name>
        <dbReference type="ChEBI" id="CHEBI:59789"/>
    </ligand>
</feature>
<dbReference type="PANTHER" id="PTHR30544">
    <property type="entry name" value="23S RRNA METHYLTRANSFERASE"/>
    <property type="match status" value="1"/>
</dbReference>
<evidence type="ECO:0000259" key="13">
    <source>
        <dbReference type="PROSITE" id="PS51918"/>
    </source>
</evidence>
<dbReference type="InterPro" id="IPR007197">
    <property type="entry name" value="rSAM"/>
</dbReference>
<dbReference type="SFLD" id="SFLDF00275">
    <property type="entry name" value="adenosine_C2_methyltransferase"/>
    <property type="match status" value="1"/>
</dbReference>